<keyword evidence="4" id="KW-0677">Repeat</keyword>
<evidence type="ECO:0000256" key="8">
    <source>
        <dbReference type="SAM" id="MobiDB-lite"/>
    </source>
</evidence>
<evidence type="ECO:0000313" key="11">
    <source>
        <dbReference type="Proteomes" id="UP001477443"/>
    </source>
</evidence>
<comment type="subcellular location">
    <subcellularLocation>
        <location evidence="1">Cell membrane</location>
        <topology evidence="1">Lipid-anchor</topology>
    </subcellularLocation>
</comment>
<keyword evidence="6" id="KW-0564">Palmitate</keyword>
<accession>A0ABZ2RPY2</accession>
<evidence type="ECO:0000256" key="4">
    <source>
        <dbReference type="ARBA" id="ARBA00022737"/>
    </source>
</evidence>
<evidence type="ECO:0000256" key="3">
    <source>
        <dbReference type="ARBA" id="ARBA00022729"/>
    </source>
</evidence>
<evidence type="ECO:0000256" key="9">
    <source>
        <dbReference type="SAM" id="SignalP"/>
    </source>
</evidence>
<name>A0ABZ2RPY2_9BACT</name>
<keyword evidence="2" id="KW-1003">Cell membrane</keyword>
<feature type="region of interest" description="Disordered" evidence="8">
    <location>
        <begin position="28"/>
        <end position="151"/>
    </location>
</feature>
<feature type="signal peptide" evidence="9">
    <location>
        <begin position="1"/>
        <end position="25"/>
    </location>
</feature>
<dbReference type="EMBL" id="CP148067">
    <property type="protein sequence ID" value="WXL28823.1"/>
    <property type="molecule type" value="Genomic_DNA"/>
</dbReference>
<organism evidence="10 11">
    <name type="scientific">Mycoplasmopsis felifaucium</name>
    <dbReference type="NCBI Taxonomy" id="35768"/>
    <lineage>
        <taxon>Bacteria</taxon>
        <taxon>Bacillati</taxon>
        <taxon>Mycoplasmatota</taxon>
        <taxon>Mycoplasmoidales</taxon>
        <taxon>Metamycoplasmataceae</taxon>
        <taxon>Mycoplasmopsis</taxon>
    </lineage>
</organism>
<dbReference type="PROSITE" id="PS51257">
    <property type="entry name" value="PROKAR_LIPOPROTEIN"/>
    <property type="match status" value="1"/>
</dbReference>
<evidence type="ECO:0000256" key="1">
    <source>
        <dbReference type="ARBA" id="ARBA00004193"/>
    </source>
</evidence>
<evidence type="ECO:0000313" key="10">
    <source>
        <dbReference type="EMBL" id="WXL28823.1"/>
    </source>
</evidence>
<keyword evidence="7 10" id="KW-0449">Lipoprotein</keyword>
<feature type="compositionally biased region" description="Basic and acidic residues" evidence="8">
    <location>
        <begin position="30"/>
        <end position="42"/>
    </location>
</feature>
<dbReference type="Proteomes" id="UP001477443">
    <property type="component" value="Chromosome"/>
</dbReference>
<proteinExistence type="predicted"/>
<evidence type="ECO:0000256" key="5">
    <source>
        <dbReference type="ARBA" id="ARBA00023136"/>
    </source>
</evidence>
<reference evidence="10" key="1">
    <citation type="submission" date="2024-03" db="EMBL/GenBank/DDBJ databases">
        <title>Complete genome sequence of Mycoplasma felifaucium Z921 isolated from the trachea of a cheetah.</title>
        <authorList>
            <person name="Spergser J."/>
        </authorList>
    </citation>
    <scope>NUCLEOTIDE SEQUENCE [LARGE SCALE GENOMIC DNA]</scope>
    <source>
        <strain evidence="10">Z921</strain>
    </source>
</reference>
<feature type="compositionally biased region" description="Basic and acidic residues" evidence="8">
    <location>
        <begin position="95"/>
        <end position="109"/>
    </location>
</feature>
<keyword evidence="11" id="KW-1185">Reference proteome</keyword>
<feature type="compositionally biased region" description="Low complexity" evidence="8">
    <location>
        <begin position="54"/>
        <end position="94"/>
    </location>
</feature>
<gene>
    <name evidence="10" type="ORF">WG617_02180</name>
</gene>
<protein>
    <submittedName>
        <fullName evidence="10">Variable surface lipoprotein</fullName>
    </submittedName>
</protein>
<feature type="compositionally biased region" description="Acidic residues" evidence="8">
    <location>
        <begin position="127"/>
        <end position="142"/>
    </location>
</feature>
<sequence length="288" mass="31696">MKKYFKKLALPLLGSVSLIAIPTIAASCEKTSEKSKEVEKTTESTTQAPVSPSTTTINDAKTNTTTEDSNTNSPSSVSPETKPTSESSTSSSTETENKPTSESKDKIKPSTEAIDTEEAENDKNLAVEDEAPEETEETEESNNAESPNTISYRLPQSHTLSENNTLFSINENQKTSLIAELEKLVKNAKPANAIKIEKGKLSYQVPNANNPKKKDTITINGINISSEVLQTLKTHSRDGNNIGWDKFKNKNTKGIWAEKTARGFALKWKLVKEDGTFDDKIYTFEINK</sequence>
<dbReference type="InterPro" id="IPR049890">
    <property type="entry name" value="VlpA-F-like_signal"/>
</dbReference>
<evidence type="ECO:0000256" key="6">
    <source>
        <dbReference type="ARBA" id="ARBA00023139"/>
    </source>
</evidence>
<dbReference type="NCBIfam" id="NF033817">
    <property type="entry name" value="Mplas_variab_LP"/>
    <property type="match status" value="1"/>
</dbReference>
<keyword evidence="3 9" id="KW-0732">Signal</keyword>
<evidence type="ECO:0000256" key="7">
    <source>
        <dbReference type="ARBA" id="ARBA00023288"/>
    </source>
</evidence>
<evidence type="ECO:0000256" key="2">
    <source>
        <dbReference type="ARBA" id="ARBA00022475"/>
    </source>
</evidence>
<dbReference type="RefSeq" id="WP_338822371.1">
    <property type="nucleotide sequence ID" value="NZ_CP148067.1"/>
</dbReference>
<keyword evidence="5" id="KW-0472">Membrane</keyword>
<feature type="chain" id="PRO_5045860460" evidence="9">
    <location>
        <begin position="26"/>
        <end position="288"/>
    </location>
</feature>